<dbReference type="Gene3D" id="3.40.50.1000">
    <property type="entry name" value="HAD superfamily/HAD-like"/>
    <property type="match status" value="1"/>
</dbReference>
<evidence type="ECO:0000256" key="1">
    <source>
        <dbReference type="ARBA" id="ARBA00009589"/>
    </source>
</evidence>
<gene>
    <name evidence="5" type="ORF">MAR_019442</name>
</gene>
<dbReference type="SUPFAM" id="SSF56784">
    <property type="entry name" value="HAD-like"/>
    <property type="match status" value="1"/>
</dbReference>
<proteinExistence type="inferred from homology"/>
<dbReference type="PANTHER" id="PTHR12103">
    <property type="entry name" value="5'-NUCLEOTIDASE DOMAIN-CONTAINING"/>
    <property type="match status" value="1"/>
</dbReference>
<name>A0ABY7EM68_MYAAR</name>
<dbReference type="Pfam" id="PF05761">
    <property type="entry name" value="5_nucleotid"/>
    <property type="match status" value="1"/>
</dbReference>
<evidence type="ECO:0000256" key="3">
    <source>
        <dbReference type="ARBA" id="ARBA00022801"/>
    </source>
</evidence>
<dbReference type="Proteomes" id="UP001164746">
    <property type="component" value="Chromosome 6"/>
</dbReference>
<evidence type="ECO:0000256" key="2">
    <source>
        <dbReference type="ARBA" id="ARBA00022723"/>
    </source>
</evidence>
<dbReference type="InterPro" id="IPR008380">
    <property type="entry name" value="HAD-SF_hydro_IG_5-nucl"/>
</dbReference>
<comment type="similarity">
    <text evidence="1">Belongs to the 5'(3')-deoxyribonucleotidase family.</text>
</comment>
<dbReference type="PANTHER" id="PTHR12103:SF38">
    <property type="entry name" value="5'-NUCLEOTIDASE DOMAIN-CONTAINING PROTEIN 1"/>
    <property type="match status" value="1"/>
</dbReference>
<keyword evidence="4" id="KW-0460">Magnesium</keyword>
<keyword evidence="2" id="KW-0479">Metal-binding</keyword>
<evidence type="ECO:0000256" key="4">
    <source>
        <dbReference type="ARBA" id="ARBA00022842"/>
    </source>
</evidence>
<keyword evidence="3" id="KW-0378">Hydrolase</keyword>
<accession>A0ABY7EM68</accession>
<sequence length="471" mass="54170">MCWSFKQLLHCGRPLSNFKLTATIKTKVKRTTNNAMSKLCLKDYDAYGFDLDHTLAKYNLVNQIQLTYNSLIDFLVHQRGYDPEIRTDVGLHKDFICKGLFVDTEKGNIIKLSHSGKILRGSHGMRMLTQEELVSAYGPNLIWEHYEHAREAVRARAAAQVIDYLDKKNGGPLLSYRDILWKDLQEAVEEIYRFQAFGENSGYFFPVIKESTSKYYQSSSEGVKQWLLDLKQNNKCVFLTTSSHIDFASLTASATLGEDWKSYFDIIVSNARKPGFFQDHKPFLSLDYNSLQQHGVYSSGNHSDLEKFISKLTGADKPKVVYFGDSLCSDAFPVKTLTNWDLILVLEEMEAEGYHPHDNTHHYWEPEERDRKIVRKVNLCVDEEEEAYLLSRQWGSFFYHPEADPLHDRHMNTFWGELITKYSDIAIPSMEYIAGLPLDHQFTRFDHSVDGSTDGFSPAKPKPLLPLVLSD</sequence>
<evidence type="ECO:0000313" key="5">
    <source>
        <dbReference type="EMBL" id="WAR09484.1"/>
    </source>
</evidence>
<dbReference type="EMBL" id="CP111017">
    <property type="protein sequence ID" value="WAR09484.1"/>
    <property type="molecule type" value="Genomic_DNA"/>
</dbReference>
<dbReference type="InterPro" id="IPR023214">
    <property type="entry name" value="HAD_sf"/>
</dbReference>
<dbReference type="InterPro" id="IPR036412">
    <property type="entry name" value="HAD-like_sf"/>
</dbReference>
<reference evidence="5" key="1">
    <citation type="submission" date="2022-11" db="EMBL/GenBank/DDBJ databases">
        <title>Centuries of genome instability and evolution in soft-shell clam transmissible cancer (bioRxiv).</title>
        <authorList>
            <person name="Hart S.F.M."/>
            <person name="Yonemitsu M.A."/>
            <person name="Giersch R.M."/>
            <person name="Beal B.F."/>
            <person name="Arriagada G."/>
            <person name="Davis B.W."/>
            <person name="Ostrander E.A."/>
            <person name="Goff S.P."/>
            <person name="Metzger M.J."/>
        </authorList>
    </citation>
    <scope>NUCLEOTIDE SEQUENCE</scope>
    <source>
        <strain evidence="5">MELC-2E11</strain>
        <tissue evidence="5">Siphon/mantle</tissue>
    </source>
</reference>
<keyword evidence="6" id="KW-1185">Reference proteome</keyword>
<protein>
    <submittedName>
        <fullName evidence="5">NT5D1-like protein</fullName>
    </submittedName>
</protein>
<evidence type="ECO:0000313" key="6">
    <source>
        <dbReference type="Proteomes" id="UP001164746"/>
    </source>
</evidence>
<organism evidence="5 6">
    <name type="scientific">Mya arenaria</name>
    <name type="common">Soft-shell clam</name>
    <dbReference type="NCBI Taxonomy" id="6604"/>
    <lineage>
        <taxon>Eukaryota</taxon>
        <taxon>Metazoa</taxon>
        <taxon>Spiralia</taxon>
        <taxon>Lophotrochozoa</taxon>
        <taxon>Mollusca</taxon>
        <taxon>Bivalvia</taxon>
        <taxon>Autobranchia</taxon>
        <taxon>Heteroconchia</taxon>
        <taxon>Euheterodonta</taxon>
        <taxon>Imparidentia</taxon>
        <taxon>Neoheterodontei</taxon>
        <taxon>Myida</taxon>
        <taxon>Myoidea</taxon>
        <taxon>Myidae</taxon>
        <taxon>Mya</taxon>
    </lineage>
</organism>